<reference evidence="2" key="1">
    <citation type="submission" date="2017-09" db="EMBL/GenBank/DDBJ databases">
        <title>Depth-based differentiation of microbial function through sediment-hosted aquifers and enrichment of novel symbionts in the deep terrestrial subsurface.</title>
        <authorList>
            <person name="Probst A.J."/>
            <person name="Ladd B."/>
            <person name="Jarett J.K."/>
            <person name="Geller-Mcgrath D.E."/>
            <person name="Sieber C.M.K."/>
            <person name="Emerson J.B."/>
            <person name="Anantharaman K."/>
            <person name="Thomas B.C."/>
            <person name="Malmstrom R."/>
            <person name="Stieglmeier M."/>
            <person name="Klingl A."/>
            <person name="Woyke T."/>
            <person name="Ryan C.M."/>
            <person name="Banfield J.F."/>
        </authorList>
    </citation>
    <scope>NUCLEOTIDE SEQUENCE [LARGE SCALE GENOMIC DNA]</scope>
</reference>
<evidence type="ECO:0000313" key="2">
    <source>
        <dbReference type="Proteomes" id="UP000237006"/>
    </source>
</evidence>
<organism evidence="1 2">
    <name type="scientific">Candidatus Nealsonbacteria bacterium CG10_big_fil_rev_8_21_14_0_10_36_228</name>
    <dbReference type="NCBI Taxonomy" id="1974708"/>
    <lineage>
        <taxon>Bacteria</taxon>
        <taxon>Candidatus Nealsoniibacteriota</taxon>
    </lineage>
</organism>
<accession>A0A2H0TKP7</accession>
<proteinExistence type="predicted"/>
<dbReference type="Proteomes" id="UP000237006">
    <property type="component" value="Unassembled WGS sequence"/>
</dbReference>
<dbReference type="Gene3D" id="1.10.3870.10">
    <property type="entry name" value="AF1437-like domain superfamily"/>
    <property type="match status" value="1"/>
</dbReference>
<dbReference type="Gene3D" id="3.40.50.1000">
    <property type="entry name" value="HAD superfamily/HAD-like"/>
    <property type="match status" value="1"/>
</dbReference>
<dbReference type="InterPro" id="IPR036412">
    <property type="entry name" value="HAD-like_sf"/>
</dbReference>
<dbReference type="AlphaFoldDB" id="A0A2H0TKP7"/>
<comment type="caution">
    <text evidence="1">The sequence shown here is derived from an EMBL/GenBank/DDBJ whole genome shotgun (WGS) entry which is preliminary data.</text>
</comment>
<dbReference type="SUPFAM" id="SSF56784">
    <property type="entry name" value="HAD-like"/>
    <property type="match status" value="1"/>
</dbReference>
<dbReference type="EMBL" id="PFCI01000003">
    <property type="protein sequence ID" value="PIR72551.1"/>
    <property type="molecule type" value="Genomic_DNA"/>
</dbReference>
<dbReference type="InterPro" id="IPR023214">
    <property type="entry name" value="HAD_sf"/>
</dbReference>
<protein>
    <submittedName>
        <fullName evidence="1">Uncharacterized protein</fullName>
    </submittedName>
</protein>
<gene>
    <name evidence="1" type="ORF">COU41_00125</name>
</gene>
<sequence length="342" mass="38270">MQERNNIFYDLEGPVSSKGNAQAVCKKYVKDGGKVFPVISRYDDLLTLANKEGHEPGDTLGLIVPFLVEAGVTEDDIRTVSAKAGLVQGIREFFIELQEEGCIVWIISTSYEQHALSIVKRAGVPPERVYCTKFPLDQLRKEVNKADLTLVREVRERAAELYIDDLDLGDRDKEILTFLTPFYWEKLPQITLGQAMAKVTVMGGRRKVRALQEAIRASGGFYLSDALIVVDSITDWRMAQVVEAAGGIALAWNANWYVLPYASCGVAAVDARAVRPLFKAWREGGRSAVREFVESAPQPEDLEAGPYYHWLAGRDESFKQEMLKIHKKLRTTCRGKEVAKLG</sequence>
<name>A0A2H0TKP7_9BACT</name>
<evidence type="ECO:0000313" key="1">
    <source>
        <dbReference type="EMBL" id="PIR72551.1"/>
    </source>
</evidence>